<evidence type="ECO:0000256" key="1">
    <source>
        <dbReference type="SAM" id="MobiDB-lite"/>
    </source>
</evidence>
<evidence type="ECO:0000313" key="3">
    <source>
        <dbReference type="Proteomes" id="UP001189429"/>
    </source>
</evidence>
<reference evidence="2" key="1">
    <citation type="submission" date="2023-10" db="EMBL/GenBank/DDBJ databases">
        <authorList>
            <person name="Chen Y."/>
            <person name="Shah S."/>
            <person name="Dougan E. K."/>
            <person name="Thang M."/>
            <person name="Chan C."/>
        </authorList>
    </citation>
    <scope>NUCLEOTIDE SEQUENCE [LARGE SCALE GENOMIC DNA]</scope>
</reference>
<gene>
    <name evidence="2" type="ORF">PCOR1329_LOCUS58071</name>
</gene>
<feature type="non-terminal residue" evidence="2">
    <location>
        <position position="1"/>
    </location>
</feature>
<comment type="caution">
    <text evidence="2">The sequence shown here is derived from an EMBL/GenBank/DDBJ whole genome shotgun (WGS) entry which is preliminary data.</text>
</comment>
<evidence type="ECO:0000313" key="2">
    <source>
        <dbReference type="EMBL" id="CAK0872687.1"/>
    </source>
</evidence>
<organism evidence="2 3">
    <name type="scientific">Prorocentrum cordatum</name>
    <dbReference type="NCBI Taxonomy" id="2364126"/>
    <lineage>
        <taxon>Eukaryota</taxon>
        <taxon>Sar</taxon>
        <taxon>Alveolata</taxon>
        <taxon>Dinophyceae</taxon>
        <taxon>Prorocentrales</taxon>
        <taxon>Prorocentraceae</taxon>
        <taxon>Prorocentrum</taxon>
    </lineage>
</organism>
<accession>A0ABN9VKU4</accession>
<dbReference type="EMBL" id="CAUYUJ010017189">
    <property type="protein sequence ID" value="CAK0872687.1"/>
    <property type="molecule type" value="Genomic_DNA"/>
</dbReference>
<keyword evidence="3" id="KW-1185">Reference proteome</keyword>
<feature type="region of interest" description="Disordered" evidence="1">
    <location>
        <begin position="1"/>
        <end position="27"/>
    </location>
</feature>
<protein>
    <submittedName>
        <fullName evidence="2">Uncharacterized protein</fullName>
    </submittedName>
</protein>
<feature type="non-terminal residue" evidence="2">
    <location>
        <position position="124"/>
    </location>
</feature>
<sequence>DLATDRPSMAGHAKGARVRVESPSGGQRGQFLNDLLSVAASLDRRRGVAPAAWKLLAKAPLKRGLAKLLNGGDPADVAGKKRALRIEAKLAGDMQARAAMTVHAKKYRGRKHVESSQAIKQAVK</sequence>
<dbReference type="Proteomes" id="UP001189429">
    <property type="component" value="Unassembled WGS sequence"/>
</dbReference>
<name>A0ABN9VKU4_9DINO</name>
<proteinExistence type="predicted"/>